<evidence type="ECO:0000256" key="6">
    <source>
        <dbReference type="RuleBase" id="RU361140"/>
    </source>
</evidence>
<reference evidence="9 10" key="1">
    <citation type="submission" date="2020-08" db="EMBL/GenBank/DDBJ databases">
        <title>Genomic Encyclopedia of Type Strains, Phase IV (KMG-IV): sequencing the most valuable type-strain genomes for metagenomic binning, comparative biology and taxonomic classification.</title>
        <authorList>
            <person name="Goeker M."/>
        </authorList>
    </citation>
    <scope>NUCLEOTIDE SEQUENCE [LARGE SCALE GENOMIC DNA]</scope>
    <source>
        <strain evidence="9 10">DSM 27471</strain>
    </source>
</reference>
<dbReference type="PANTHER" id="PTHR35333:SF3">
    <property type="entry name" value="BETA-LACTAMASE-TYPE TRANSPEPTIDASE FOLD CONTAINING PROTEIN"/>
    <property type="match status" value="1"/>
</dbReference>
<dbReference type="GO" id="GO:0046677">
    <property type="term" value="P:response to antibiotic"/>
    <property type="evidence" value="ECO:0007669"/>
    <property type="project" value="UniProtKB-UniRule"/>
</dbReference>
<evidence type="ECO:0000256" key="4">
    <source>
        <dbReference type="ARBA" id="ARBA00022801"/>
    </source>
</evidence>
<dbReference type="PRINTS" id="PR00118">
    <property type="entry name" value="BLACTAMASEA"/>
</dbReference>
<keyword evidence="7" id="KW-0732">Signal</keyword>
<feature type="chain" id="PRO_5031439796" description="Beta-lactamase" evidence="7">
    <location>
        <begin position="21"/>
        <end position="296"/>
    </location>
</feature>
<feature type="signal peptide" evidence="7">
    <location>
        <begin position="1"/>
        <end position="20"/>
    </location>
</feature>
<dbReference type="PANTHER" id="PTHR35333">
    <property type="entry name" value="BETA-LACTAMASE"/>
    <property type="match status" value="1"/>
</dbReference>
<dbReference type="NCBIfam" id="NF012099">
    <property type="entry name" value="SubclassA2"/>
    <property type="match status" value="1"/>
</dbReference>
<dbReference type="InterPro" id="IPR000871">
    <property type="entry name" value="Beta-lactam_class-A"/>
</dbReference>
<evidence type="ECO:0000256" key="3">
    <source>
        <dbReference type="ARBA" id="ARBA00012865"/>
    </source>
</evidence>
<evidence type="ECO:0000256" key="1">
    <source>
        <dbReference type="ARBA" id="ARBA00001526"/>
    </source>
</evidence>
<keyword evidence="10" id="KW-1185">Reference proteome</keyword>
<dbReference type="GO" id="GO:0030655">
    <property type="term" value="P:beta-lactam antibiotic catabolic process"/>
    <property type="evidence" value="ECO:0007669"/>
    <property type="project" value="InterPro"/>
</dbReference>
<keyword evidence="5 6" id="KW-0046">Antibiotic resistance</keyword>
<gene>
    <name evidence="9" type="ORF">FHX64_000795</name>
</gene>
<dbReference type="EMBL" id="JACHYB010000001">
    <property type="protein sequence ID" value="MBB3186632.1"/>
    <property type="molecule type" value="Genomic_DNA"/>
</dbReference>
<comment type="caution">
    <text evidence="9">The sequence shown here is derived from an EMBL/GenBank/DDBJ whole genome shotgun (WGS) entry which is preliminary data.</text>
</comment>
<dbReference type="Gene3D" id="3.40.710.10">
    <property type="entry name" value="DD-peptidase/beta-lactamase superfamily"/>
    <property type="match status" value="1"/>
</dbReference>
<dbReference type="InterPro" id="IPR023650">
    <property type="entry name" value="Beta-lactam_class-A_AS"/>
</dbReference>
<evidence type="ECO:0000256" key="5">
    <source>
        <dbReference type="ARBA" id="ARBA00023251"/>
    </source>
</evidence>
<accession>A0A7W5H1R1</accession>
<dbReference type="EC" id="3.5.2.6" evidence="3 6"/>
<dbReference type="SUPFAM" id="SSF56601">
    <property type="entry name" value="beta-lactamase/transpeptidase-like"/>
    <property type="match status" value="1"/>
</dbReference>
<dbReference type="GO" id="GO:0008800">
    <property type="term" value="F:beta-lactamase activity"/>
    <property type="evidence" value="ECO:0007669"/>
    <property type="project" value="UniProtKB-UniRule"/>
</dbReference>
<name>A0A7W5H1R1_9PORP</name>
<dbReference type="InterPro" id="IPR045155">
    <property type="entry name" value="Beta-lactam_cat"/>
</dbReference>
<evidence type="ECO:0000256" key="2">
    <source>
        <dbReference type="ARBA" id="ARBA00009009"/>
    </source>
</evidence>
<dbReference type="AlphaFoldDB" id="A0A7W5H1R1"/>
<organism evidence="9 10">
    <name type="scientific">Microbacter margulisiae</name>
    <dbReference type="NCBI Taxonomy" id="1350067"/>
    <lineage>
        <taxon>Bacteria</taxon>
        <taxon>Pseudomonadati</taxon>
        <taxon>Bacteroidota</taxon>
        <taxon>Bacteroidia</taxon>
        <taxon>Bacteroidales</taxon>
        <taxon>Porphyromonadaceae</taxon>
        <taxon>Microbacter</taxon>
    </lineage>
</organism>
<dbReference type="NCBIfam" id="NF033103">
    <property type="entry name" value="bla_class_A"/>
    <property type="match status" value="1"/>
</dbReference>
<protein>
    <recommendedName>
        <fullName evidence="3 6">Beta-lactamase</fullName>
        <ecNumber evidence="3 6">3.5.2.6</ecNumber>
    </recommendedName>
</protein>
<dbReference type="Pfam" id="PF13354">
    <property type="entry name" value="Beta-lactamase2"/>
    <property type="match status" value="1"/>
</dbReference>
<dbReference type="InterPro" id="IPR012338">
    <property type="entry name" value="Beta-lactam/transpept-like"/>
</dbReference>
<feature type="domain" description="Beta-lactamase class A catalytic" evidence="8">
    <location>
        <begin position="50"/>
        <end position="268"/>
    </location>
</feature>
<comment type="catalytic activity">
    <reaction evidence="1 6">
        <text>a beta-lactam + H2O = a substituted beta-amino acid</text>
        <dbReference type="Rhea" id="RHEA:20401"/>
        <dbReference type="ChEBI" id="CHEBI:15377"/>
        <dbReference type="ChEBI" id="CHEBI:35627"/>
        <dbReference type="ChEBI" id="CHEBI:140347"/>
        <dbReference type="EC" id="3.5.2.6"/>
    </reaction>
</comment>
<sequence>MIRKTVILLCIVFPLIPVKAEVNGLQTEIGHLIKTKKATVGVSVVANHYRDTITINGNVHFPMQSVFKFPIALAILSKIDKGTLTLNQKVHITEKDLPAKTWSPIKDKFPRGTVLTIGQILEYTVTQSDNVGCDVLLRLIGGPKAVETFLQRNGYNDISIKTNEEGMHQQWNAQYRNWSTPVAMTNLLVGAYTNRNGLLSAKSYDLLWRLMKATSTGAKELKGQLPPGTVIAHKTGSSGMNGKGMTAALNDAGIIFLPDGTPLFITVYVSNSTESPEKNEKIISDIAKQVWDHYVK</sequence>
<evidence type="ECO:0000256" key="7">
    <source>
        <dbReference type="SAM" id="SignalP"/>
    </source>
</evidence>
<keyword evidence="4 6" id="KW-0378">Hydrolase</keyword>
<comment type="similarity">
    <text evidence="2 6">Belongs to the class-A beta-lactamase family.</text>
</comment>
<evidence type="ECO:0000313" key="10">
    <source>
        <dbReference type="Proteomes" id="UP000544222"/>
    </source>
</evidence>
<dbReference type="PROSITE" id="PS00146">
    <property type="entry name" value="BETA_LACTAMASE_A"/>
    <property type="match status" value="1"/>
</dbReference>
<evidence type="ECO:0000259" key="8">
    <source>
        <dbReference type="Pfam" id="PF13354"/>
    </source>
</evidence>
<proteinExistence type="inferred from homology"/>
<dbReference type="Proteomes" id="UP000544222">
    <property type="component" value="Unassembled WGS sequence"/>
</dbReference>
<evidence type="ECO:0000313" key="9">
    <source>
        <dbReference type="EMBL" id="MBB3186632.1"/>
    </source>
</evidence>